<dbReference type="HOGENOM" id="CLU_083287_19_0_9"/>
<dbReference type="GO" id="GO:0003677">
    <property type="term" value="F:DNA binding"/>
    <property type="evidence" value="ECO:0007669"/>
    <property type="project" value="UniProtKB-KW"/>
</dbReference>
<name>A0A0S6U0K7_CLOBO</name>
<gene>
    <name evidence="5" type="ORF">CBO05C_0430</name>
</gene>
<dbReference type="SUPFAM" id="SSF46785">
    <property type="entry name" value="Winged helix' DNA-binding domain"/>
    <property type="match status" value="1"/>
</dbReference>
<feature type="domain" description="HTH marR-type" evidence="4">
    <location>
        <begin position="1"/>
        <end position="141"/>
    </location>
</feature>
<dbReference type="PANTHER" id="PTHR42756:SF1">
    <property type="entry name" value="TRANSCRIPTIONAL REPRESSOR OF EMRAB OPERON"/>
    <property type="match status" value="1"/>
</dbReference>
<protein>
    <submittedName>
        <fullName evidence="5">MarR family transcriptional regulator</fullName>
    </submittedName>
</protein>
<dbReference type="PROSITE" id="PS50995">
    <property type="entry name" value="HTH_MARR_2"/>
    <property type="match status" value="1"/>
</dbReference>
<dbReference type="Proteomes" id="UP000054164">
    <property type="component" value="Unassembled WGS sequence"/>
</dbReference>
<proteinExistence type="predicted"/>
<keyword evidence="1" id="KW-0805">Transcription regulation</keyword>
<evidence type="ECO:0000259" key="4">
    <source>
        <dbReference type="PROSITE" id="PS50995"/>
    </source>
</evidence>
<dbReference type="InterPro" id="IPR036390">
    <property type="entry name" value="WH_DNA-bd_sf"/>
</dbReference>
<sequence length="166" mass="19662">MEKKEDVFFENLFYNYLDQMKFLFFPDKWSSISLDYSKNELLSIVFIYRKESVNMSEVAEYINAPLNTVTGVINRLEKKQIVERKRDLKDKRVVNIALTSKGKQLYEEEKKEIIYYVKEVYKSLTEEEKKSLMIIAGKIISVLKSDKIKGNGQRKKGKRVRKITIE</sequence>
<dbReference type="Gene3D" id="1.10.10.10">
    <property type="entry name" value="Winged helix-like DNA-binding domain superfamily/Winged helix DNA-binding domain"/>
    <property type="match status" value="1"/>
</dbReference>
<evidence type="ECO:0000256" key="3">
    <source>
        <dbReference type="ARBA" id="ARBA00023163"/>
    </source>
</evidence>
<evidence type="ECO:0000256" key="2">
    <source>
        <dbReference type="ARBA" id="ARBA00023125"/>
    </source>
</evidence>
<dbReference type="AlphaFoldDB" id="A0A0S6U0K7"/>
<accession>A0A0S6U0K7</accession>
<reference evidence="5" key="1">
    <citation type="submission" date="2013-10" db="EMBL/GenBank/DDBJ databases">
        <title>Draft genome sequence of Clostridium botulinum type B strain Osaka05.</title>
        <authorList>
            <person name="Sakaguchi Y."/>
            <person name="Hosomi K."/>
            <person name="Uchiyama J."/>
            <person name="Ogura Y."/>
            <person name="Sakaguchi M."/>
            <person name="Kohda T."/>
            <person name="Mukamoto M."/>
            <person name="Misawa N."/>
            <person name="Matsuzaki S."/>
            <person name="Hayashi T."/>
            <person name="Kozaki S."/>
        </authorList>
    </citation>
    <scope>NUCLEOTIDE SEQUENCE</scope>
    <source>
        <strain evidence="5">Osaka05</strain>
    </source>
</reference>
<dbReference type="PRINTS" id="PR00598">
    <property type="entry name" value="HTHMARR"/>
</dbReference>
<dbReference type="InterPro" id="IPR000835">
    <property type="entry name" value="HTH_MarR-typ"/>
</dbReference>
<dbReference type="RefSeq" id="WP_030033096.1">
    <property type="nucleotide sequence ID" value="NZ_DF384213.1"/>
</dbReference>
<dbReference type="PANTHER" id="PTHR42756">
    <property type="entry name" value="TRANSCRIPTIONAL REGULATOR, MARR"/>
    <property type="match status" value="1"/>
</dbReference>
<dbReference type="InterPro" id="IPR036388">
    <property type="entry name" value="WH-like_DNA-bd_sf"/>
</dbReference>
<dbReference type="EMBL" id="DF384213">
    <property type="protein sequence ID" value="GAE00740.1"/>
    <property type="molecule type" value="Genomic_DNA"/>
</dbReference>
<evidence type="ECO:0000313" key="5">
    <source>
        <dbReference type="EMBL" id="GAE00740.1"/>
    </source>
</evidence>
<keyword evidence="2" id="KW-0238">DNA-binding</keyword>
<evidence type="ECO:0000256" key="1">
    <source>
        <dbReference type="ARBA" id="ARBA00023015"/>
    </source>
</evidence>
<dbReference type="Pfam" id="PF01047">
    <property type="entry name" value="MarR"/>
    <property type="match status" value="1"/>
</dbReference>
<keyword evidence="3" id="KW-0804">Transcription</keyword>
<dbReference type="SMART" id="SM00347">
    <property type="entry name" value="HTH_MARR"/>
    <property type="match status" value="1"/>
</dbReference>
<dbReference type="GO" id="GO:0003700">
    <property type="term" value="F:DNA-binding transcription factor activity"/>
    <property type="evidence" value="ECO:0007669"/>
    <property type="project" value="InterPro"/>
</dbReference>
<organism evidence="5">
    <name type="scientific">Clostridium botulinum B str. Osaka05</name>
    <dbReference type="NCBI Taxonomy" id="1407017"/>
    <lineage>
        <taxon>Bacteria</taxon>
        <taxon>Bacillati</taxon>
        <taxon>Bacillota</taxon>
        <taxon>Clostridia</taxon>
        <taxon>Eubacteriales</taxon>
        <taxon>Clostridiaceae</taxon>
        <taxon>Clostridium</taxon>
    </lineage>
</organism>